<comment type="function">
    <text evidence="9">Has aminopeptidase activity, shortening substrate peptides sequentially by 1 amino acid. Has bleomycin hydrolase activity, which can protect the cell from the toxic effects of bleomycin. Has homocysteine-thiolactonase activity, protecting the cell against homocysteine toxicity.</text>
</comment>
<dbReference type="InterPro" id="IPR038765">
    <property type="entry name" value="Papain-like_cys_pep_sf"/>
</dbReference>
<dbReference type="GO" id="GO:0009636">
    <property type="term" value="P:response to toxic substance"/>
    <property type="evidence" value="ECO:0007669"/>
    <property type="project" value="TreeGrafter"/>
</dbReference>
<comment type="catalytic activity">
    <reaction evidence="1 9">
        <text>Inactivates bleomycin B2 (a cytotoxic glycometallopeptide) by hydrolysis of a carboxyamide bond of beta-aminoalanine, but also shows general aminopeptidase activity. The specificity varies somewhat with source, but amino acid arylamides of Met, Leu and Ala are preferred.</text>
        <dbReference type="EC" id="3.4.22.40"/>
    </reaction>
</comment>
<dbReference type="PROSITE" id="PS00639">
    <property type="entry name" value="THIOL_PROTEASE_HIS"/>
    <property type="match status" value="1"/>
</dbReference>
<dbReference type="PIRSF" id="PIRSF005700">
    <property type="entry name" value="PepC"/>
    <property type="match status" value="1"/>
</dbReference>
<organism evidence="12 13">
    <name type="scientific">Saccharomycopsis crataegensis</name>
    <dbReference type="NCBI Taxonomy" id="43959"/>
    <lineage>
        <taxon>Eukaryota</taxon>
        <taxon>Fungi</taxon>
        <taxon>Dikarya</taxon>
        <taxon>Ascomycota</taxon>
        <taxon>Saccharomycotina</taxon>
        <taxon>Saccharomycetes</taxon>
        <taxon>Saccharomycopsidaceae</taxon>
        <taxon>Saccharomycopsis</taxon>
    </lineage>
</organism>
<dbReference type="Pfam" id="PF03051">
    <property type="entry name" value="Peptidase_C1_2"/>
    <property type="match status" value="1"/>
</dbReference>
<reference evidence="12 13" key="1">
    <citation type="journal article" date="2023" name="Elife">
        <title>Identification of key yeast species and microbe-microbe interactions impacting larval growth of Drosophila in the wild.</title>
        <authorList>
            <person name="Mure A."/>
            <person name="Sugiura Y."/>
            <person name="Maeda R."/>
            <person name="Honda K."/>
            <person name="Sakurai N."/>
            <person name="Takahashi Y."/>
            <person name="Watada M."/>
            <person name="Katoh T."/>
            <person name="Gotoh A."/>
            <person name="Gotoh Y."/>
            <person name="Taniguchi I."/>
            <person name="Nakamura K."/>
            <person name="Hayashi T."/>
            <person name="Katayama T."/>
            <person name="Uemura T."/>
            <person name="Hattori Y."/>
        </authorList>
    </citation>
    <scope>NUCLEOTIDE SEQUENCE [LARGE SCALE GENOMIC DNA]</scope>
    <source>
        <strain evidence="12 13">SC-9</strain>
    </source>
</reference>
<keyword evidence="9" id="KW-0496">Mitochondrion</keyword>
<sequence length="510" mass="58485">MGNNASTHTSSYSARRVPPPSESTDSFNEKEYLQNEDLVNRLQTHLNLDDYARNQGPSTFKDLPNPIVAENINSWESDILSTPKNLFAMNAFTKNEPKKLLTKRSSNIKDNENIFNLKVDFEGNPVTNQKSSGRCWLFASTNIFRIPVQKKFNISDFQLSQQYLFFYDKLEKSNQFLTNIIDTAEDDLDARVVSTLFADPISDGGQWTMVVNLIEKYGIVPNTVFPDAYSATSSGTLNLVLVNKLKQDALVLRKLVTNKRTSKEEILELKEKYLKEVYKVLTLTLGVPPKADESFSWEFVDKFDNFHRIDVTPVEFFKKFVGWDLKNYVSLIHDPRNEYYKLYSVDKLNNVVGGEPVLYINVPLDDMKEAVIKNLKNNQAVFFGSDVGKFFSGEEGILDLDNHDYELGFDIQLKLSKAERLRTHTSQMTHAMVITGVHMQDGKPVRWRVENSWGKDSGKDGYLVMTDSWFDEYVYQAVTDLSHVDKKIETIYKGEIFKTFNLWDPMGSLA</sequence>
<dbReference type="PROSITE" id="PS00139">
    <property type="entry name" value="THIOL_PROTEASE_CYS"/>
    <property type="match status" value="1"/>
</dbReference>
<dbReference type="EC" id="3.4.22.40" evidence="2 9"/>
<dbReference type="SUPFAM" id="SSF54001">
    <property type="entry name" value="Cysteine proteinases"/>
    <property type="match status" value="1"/>
</dbReference>
<dbReference type="AlphaFoldDB" id="A0AAV5QMV6"/>
<feature type="active site" evidence="10">
    <location>
        <position position="430"/>
    </location>
</feature>
<evidence type="ECO:0000256" key="6">
    <source>
        <dbReference type="ARBA" id="ARBA00022807"/>
    </source>
</evidence>
<dbReference type="CDD" id="cd00585">
    <property type="entry name" value="Peptidase_C1B"/>
    <property type="match status" value="1"/>
</dbReference>
<evidence type="ECO:0000256" key="7">
    <source>
        <dbReference type="ARBA" id="ARBA00025347"/>
    </source>
</evidence>
<feature type="active site" evidence="10">
    <location>
        <position position="135"/>
    </location>
</feature>
<comment type="subunit">
    <text evidence="8">Homohexamer. Binds to nucleic acids. Binds single-stranded DNA and RNA with higher affinity than double-stranded DNA.</text>
</comment>
<dbReference type="EMBL" id="BTFZ01000011">
    <property type="protein sequence ID" value="GMM35911.1"/>
    <property type="molecule type" value="Genomic_DNA"/>
</dbReference>
<feature type="compositionally biased region" description="Polar residues" evidence="11">
    <location>
        <begin position="1"/>
        <end position="13"/>
    </location>
</feature>
<dbReference type="PANTHER" id="PTHR10363">
    <property type="entry name" value="BLEOMYCIN HYDROLASE"/>
    <property type="match status" value="1"/>
</dbReference>
<gene>
    <name evidence="12" type="ORF">DASC09_032360</name>
</gene>
<evidence type="ECO:0000313" key="13">
    <source>
        <dbReference type="Proteomes" id="UP001360560"/>
    </source>
</evidence>
<proteinExistence type="inferred from homology"/>
<keyword evidence="13" id="KW-1185">Reference proteome</keyword>
<name>A0AAV5QMV6_9ASCO</name>
<dbReference type="GO" id="GO:0005739">
    <property type="term" value="C:mitochondrion"/>
    <property type="evidence" value="ECO:0007669"/>
    <property type="project" value="UniProtKB-SubCell"/>
</dbReference>
<dbReference type="InterPro" id="IPR004134">
    <property type="entry name" value="Peptidase_C1B"/>
</dbReference>
<dbReference type="PANTHER" id="PTHR10363:SF2">
    <property type="entry name" value="BLEOMYCIN HYDROLASE"/>
    <property type="match status" value="1"/>
</dbReference>
<dbReference type="GO" id="GO:0004197">
    <property type="term" value="F:cysteine-type endopeptidase activity"/>
    <property type="evidence" value="ECO:0007669"/>
    <property type="project" value="UniProtKB-EC"/>
</dbReference>
<accession>A0AAV5QMV6</accession>
<feature type="region of interest" description="Disordered" evidence="11">
    <location>
        <begin position="1"/>
        <end position="28"/>
    </location>
</feature>
<dbReference type="InterPro" id="IPR000169">
    <property type="entry name" value="Pept_cys_AS"/>
</dbReference>
<evidence type="ECO:0000256" key="4">
    <source>
        <dbReference type="ARBA" id="ARBA00022670"/>
    </source>
</evidence>
<comment type="similarity">
    <text evidence="9">Belongs to the peptidase C1 family.</text>
</comment>
<evidence type="ECO:0000256" key="5">
    <source>
        <dbReference type="ARBA" id="ARBA00022801"/>
    </source>
</evidence>
<keyword evidence="9" id="KW-0963">Cytoplasm</keyword>
<comment type="function">
    <text evidence="7">The normal physiological role of the enzyme is unknown, but it is not essential for the viability of yeast cells. Has aminopeptidase activity, shortening substrate peptides sequentially by 1 amino acid. Has bleomycin hydrolase activity, which can protect the cell from the toxic effects of bleomycin. Has homocysteine-thiolactonase activity, protecting the cell against homocysteine toxicity. Acts as a repressor in the GAL4 regulatory system, but this does not require either the peptidase or nucleic acid-binding activities.</text>
</comment>
<keyword evidence="6 9" id="KW-0788">Thiol protease</keyword>
<dbReference type="InterPro" id="IPR025660">
    <property type="entry name" value="Pept_his_AS"/>
</dbReference>
<evidence type="ECO:0000256" key="2">
    <source>
        <dbReference type="ARBA" id="ARBA00012465"/>
    </source>
</evidence>
<keyword evidence="5 9" id="KW-0378">Hydrolase</keyword>
<protein>
    <recommendedName>
        <fullName evidence="3 9">Cysteine proteinase 1, mitochondrial</fullName>
        <ecNumber evidence="2 9">3.4.22.40</ecNumber>
    </recommendedName>
</protein>
<dbReference type="GO" id="GO:0006508">
    <property type="term" value="P:proteolysis"/>
    <property type="evidence" value="ECO:0007669"/>
    <property type="project" value="UniProtKB-KW"/>
</dbReference>
<evidence type="ECO:0000313" key="12">
    <source>
        <dbReference type="EMBL" id="GMM35911.1"/>
    </source>
</evidence>
<dbReference type="Proteomes" id="UP001360560">
    <property type="component" value="Unassembled WGS sequence"/>
</dbReference>
<evidence type="ECO:0000256" key="11">
    <source>
        <dbReference type="SAM" id="MobiDB-lite"/>
    </source>
</evidence>
<evidence type="ECO:0000256" key="3">
    <source>
        <dbReference type="ARBA" id="ARBA00016900"/>
    </source>
</evidence>
<dbReference type="GO" id="GO:0070005">
    <property type="term" value="F:cysteine-type aminopeptidase activity"/>
    <property type="evidence" value="ECO:0007669"/>
    <property type="project" value="InterPro"/>
</dbReference>
<keyword evidence="4 9" id="KW-0645">Protease</keyword>
<evidence type="ECO:0000256" key="9">
    <source>
        <dbReference type="PIRNR" id="PIRNR005700"/>
    </source>
</evidence>
<evidence type="ECO:0000256" key="8">
    <source>
        <dbReference type="ARBA" id="ARBA00026080"/>
    </source>
</evidence>
<evidence type="ECO:0000256" key="10">
    <source>
        <dbReference type="PIRSR" id="PIRSR005700-1"/>
    </source>
</evidence>
<dbReference type="GeneID" id="90073886"/>
<evidence type="ECO:0000256" key="1">
    <source>
        <dbReference type="ARBA" id="ARBA00000423"/>
    </source>
</evidence>
<comment type="subcellular location">
    <subcellularLocation>
        <location evidence="9">Mitochondrion</location>
    </subcellularLocation>
    <subcellularLocation>
        <location evidence="9">Cytoplasm</location>
    </subcellularLocation>
</comment>
<dbReference type="GO" id="GO:0043418">
    <property type="term" value="P:homocysteine catabolic process"/>
    <property type="evidence" value="ECO:0007669"/>
    <property type="project" value="TreeGrafter"/>
</dbReference>
<feature type="active site" evidence="10">
    <location>
        <position position="451"/>
    </location>
</feature>
<dbReference type="Gene3D" id="3.90.70.10">
    <property type="entry name" value="Cysteine proteinases"/>
    <property type="match status" value="1"/>
</dbReference>
<comment type="caution">
    <text evidence="12">The sequence shown here is derived from an EMBL/GenBank/DDBJ whole genome shotgun (WGS) entry which is preliminary data.</text>
</comment>
<dbReference type="RefSeq" id="XP_064852907.1">
    <property type="nucleotide sequence ID" value="XM_064996835.1"/>
</dbReference>